<evidence type="ECO:0000256" key="5">
    <source>
        <dbReference type="ARBA" id="ARBA00023224"/>
    </source>
</evidence>
<keyword evidence="5" id="KW-0807">Transducer</keyword>
<dbReference type="GO" id="GO:0031681">
    <property type="term" value="F:G-protein beta-subunit binding"/>
    <property type="evidence" value="ECO:0007669"/>
    <property type="project" value="InterPro"/>
</dbReference>
<dbReference type="Gene3D" id="4.10.260.10">
    <property type="entry name" value="Transducin (heterotrimeric G protein), gamma chain"/>
    <property type="match status" value="1"/>
</dbReference>
<proteinExistence type="inferred from homology"/>
<reference evidence="7" key="1">
    <citation type="journal article" date="2013" name="Genetics">
        <title>The draft genome and transcriptome of Panagrellus redivivus are shaped by the harsh demands of a free-living lifestyle.</title>
        <authorList>
            <person name="Srinivasan J."/>
            <person name="Dillman A.R."/>
            <person name="Macchietto M.G."/>
            <person name="Heikkinen L."/>
            <person name="Lakso M."/>
            <person name="Fracchia K.M."/>
            <person name="Antoshechkin I."/>
            <person name="Mortazavi A."/>
            <person name="Wong G."/>
            <person name="Sternberg P.W."/>
        </authorList>
    </citation>
    <scope>NUCLEOTIDE SEQUENCE [LARGE SCALE GENOMIC DNA]</scope>
    <source>
        <strain evidence="7">MT8872</strain>
    </source>
</reference>
<comment type="subcellular location">
    <subcellularLocation>
        <location evidence="1">Cell membrane</location>
    </subcellularLocation>
</comment>
<evidence type="ECO:0000256" key="3">
    <source>
        <dbReference type="ARBA" id="ARBA00022475"/>
    </source>
</evidence>
<name>A0A7E4VPD9_PANRE</name>
<dbReference type="InterPro" id="IPR036284">
    <property type="entry name" value="GGL_sf"/>
</dbReference>
<keyword evidence="7" id="KW-1185">Reference proteome</keyword>
<keyword evidence="4" id="KW-0472">Membrane</keyword>
<dbReference type="CDD" id="cd00068">
    <property type="entry name" value="GGL"/>
    <property type="match status" value="1"/>
</dbReference>
<evidence type="ECO:0000313" key="7">
    <source>
        <dbReference type="Proteomes" id="UP000492821"/>
    </source>
</evidence>
<feature type="domain" description="G protein gamma" evidence="6">
    <location>
        <begin position="6"/>
        <end position="74"/>
    </location>
</feature>
<evidence type="ECO:0000256" key="4">
    <source>
        <dbReference type="ARBA" id="ARBA00023136"/>
    </source>
</evidence>
<dbReference type="SUPFAM" id="SSF48670">
    <property type="entry name" value="Transducin (heterotrimeric G protein), gamma chain"/>
    <property type="match status" value="1"/>
</dbReference>
<dbReference type="AlphaFoldDB" id="A0A7E4VPD9"/>
<dbReference type="InterPro" id="IPR015898">
    <property type="entry name" value="G-protein_gamma-like_dom"/>
</dbReference>
<dbReference type="PANTHER" id="PTHR13809">
    <property type="entry name" value="GUANINE NUCLEOTIDE-BINDING PROTEIN GAMMA SUBUNIT"/>
    <property type="match status" value="1"/>
</dbReference>
<dbReference type="Pfam" id="PF00631">
    <property type="entry name" value="G-gamma"/>
    <property type="match status" value="1"/>
</dbReference>
<dbReference type="WBParaSite" id="Pan_g22594.t1">
    <property type="protein sequence ID" value="Pan_g22594.t1"/>
    <property type="gene ID" value="Pan_g22594"/>
</dbReference>
<reference evidence="8" key="2">
    <citation type="submission" date="2020-10" db="UniProtKB">
        <authorList>
            <consortium name="WormBaseParasite"/>
        </authorList>
    </citation>
    <scope>IDENTIFICATION</scope>
</reference>
<dbReference type="GO" id="GO:0007186">
    <property type="term" value="P:G protein-coupled receptor signaling pathway"/>
    <property type="evidence" value="ECO:0007669"/>
    <property type="project" value="InterPro"/>
</dbReference>
<dbReference type="InterPro" id="IPR001770">
    <property type="entry name" value="G-protein_gamma"/>
</dbReference>
<dbReference type="GO" id="GO:0005834">
    <property type="term" value="C:heterotrimeric G-protein complex"/>
    <property type="evidence" value="ECO:0007669"/>
    <property type="project" value="InterPro"/>
</dbReference>
<dbReference type="SMART" id="SM01224">
    <property type="entry name" value="G_gamma"/>
    <property type="match status" value="1"/>
</dbReference>
<dbReference type="SMART" id="SM00224">
    <property type="entry name" value="GGL"/>
    <property type="match status" value="1"/>
</dbReference>
<dbReference type="PROSITE" id="PS50058">
    <property type="entry name" value="G_PROTEIN_GAMMA"/>
    <property type="match status" value="1"/>
</dbReference>
<organism evidence="7 8">
    <name type="scientific">Panagrellus redivivus</name>
    <name type="common">Microworm</name>
    <dbReference type="NCBI Taxonomy" id="6233"/>
    <lineage>
        <taxon>Eukaryota</taxon>
        <taxon>Metazoa</taxon>
        <taxon>Ecdysozoa</taxon>
        <taxon>Nematoda</taxon>
        <taxon>Chromadorea</taxon>
        <taxon>Rhabditida</taxon>
        <taxon>Tylenchina</taxon>
        <taxon>Panagrolaimomorpha</taxon>
        <taxon>Panagrolaimoidea</taxon>
        <taxon>Panagrolaimidae</taxon>
        <taxon>Panagrellus</taxon>
    </lineage>
</organism>
<keyword evidence="3" id="KW-1003">Cell membrane</keyword>
<evidence type="ECO:0000259" key="6">
    <source>
        <dbReference type="PROSITE" id="PS50058"/>
    </source>
</evidence>
<comment type="similarity">
    <text evidence="2">Belongs to the G protein gamma family.</text>
</comment>
<evidence type="ECO:0000256" key="1">
    <source>
        <dbReference type="ARBA" id="ARBA00004236"/>
    </source>
</evidence>
<dbReference type="Proteomes" id="UP000492821">
    <property type="component" value="Unassembled WGS sequence"/>
</dbReference>
<evidence type="ECO:0000313" key="8">
    <source>
        <dbReference type="WBParaSite" id="Pan_g22594.t1"/>
    </source>
</evidence>
<protein>
    <submittedName>
        <fullName evidence="8">G protein gamma domain-containing protein</fullName>
    </submittedName>
</protein>
<accession>A0A7E4VPD9</accession>
<sequence>MSGGRDLHSVQQARELIDQLRRENSYKREHISQCANDLIRYCQDYQRDDYLIAGFATDKLNPYRPKNNFQCQLL</sequence>
<evidence type="ECO:0000256" key="2">
    <source>
        <dbReference type="ARBA" id="ARBA00007431"/>
    </source>
</evidence>